<dbReference type="Proteomes" id="UP000095008">
    <property type="component" value="Unassembled WGS sequence"/>
</dbReference>
<reference evidence="1" key="1">
    <citation type="journal article" date="2016" name="Int. J. Mol. Sci.">
        <title>Comparative genomics of the extreme acidophile Acidithiobacillus thiooxidans reveals intraspecific divergence and niche adaptation.</title>
        <authorList>
            <person name="Zhang X."/>
            <person name="Feng X."/>
            <person name="Tao J."/>
            <person name="Ma L."/>
            <person name="Xiao Y."/>
            <person name="Liang Y."/>
            <person name="Liu X."/>
            <person name="Yin H."/>
        </authorList>
    </citation>
    <scope>NUCLEOTIDE SEQUENCE [LARGE SCALE GENOMIC DNA]</scope>
    <source>
        <strain evidence="1">DXS-W</strain>
    </source>
</reference>
<accession>A0A1C2HWL4</accession>
<name>A0A1C2HWL4_ACITH</name>
<comment type="caution">
    <text evidence="1">The sequence shown here is derived from an EMBL/GenBank/DDBJ whole genome shotgun (WGS) entry which is preliminary data.</text>
</comment>
<gene>
    <name evidence="1" type="ORF">A6M23_19000</name>
</gene>
<dbReference type="RefSeq" id="WP_031568874.1">
    <property type="nucleotide sequence ID" value="NZ_JMEB01000041.1"/>
</dbReference>
<dbReference type="OrthoDB" id="5298598at2"/>
<proteinExistence type="predicted"/>
<protein>
    <submittedName>
        <fullName evidence="1">Uncharacterized protein</fullName>
    </submittedName>
</protein>
<evidence type="ECO:0000313" key="2">
    <source>
        <dbReference type="Proteomes" id="UP000095008"/>
    </source>
</evidence>
<dbReference type="AlphaFoldDB" id="A0A1C2HWL4"/>
<keyword evidence="2" id="KW-1185">Reference proteome</keyword>
<organism evidence="1 2">
    <name type="scientific">Acidithiobacillus thiooxidans</name>
    <name type="common">Thiobacillus thiooxidans</name>
    <dbReference type="NCBI Taxonomy" id="930"/>
    <lineage>
        <taxon>Bacteria</taxon>
        <taxon>Pseudomonadati</taxon>
        <taxon>Pseudomonadota</taxon>
        <taxon>Acidithiobacillia</taxon>
        <taxon>Acidithiobacillales</taxon>
        <taxon>Acidithiobacillaceae</taxon>
        <taxon>Acidithiobacillus</taxon>
    </lineage>
</organism>
<dbReference type="EMBL" id="LWRY01000277">
    <property type="protein sequence ID" value="OCX68132.1"/>
    <property type="molecule type" value="Genomic_DNA"/>
</dbReference>
<sequence length="150" mass="16449">MSATGTVKLTGRYGDRIEQEARERSVSKAALIADYAMRGIETAEQAEGSPMDGFERRIAATMLAVRGDVEAVQAELDTVAAMLDLFVKLMLIHLPEPVLDEAEAVQSSALTRYERFLKQVADAGFDGDRPRALKKIAELLQKKLEPVQNG</sequence>
<dbReference type="GeneID" id="60696727"/>
<evidence type="ECO:0000313" key="1">
    <source>
        <dbReference type="EMBL" id="OCX68132.1"/>
    </source>
</evidence>